<organism evidence="2">
    <name type="scientific">Pseudoalteromonas translucida KMM 520</name>
    <dbReference type="NCBI Taxonomy" id="1315283"/>
    <lineage>
        <taxon>Bacteria</taxon>
        <taxon>Pseudomonadati</taxon>
        <taxon>Pseudomonadota</taxon>
        <taxon>Gammaproteobacteria</taxon>
        <taxon>Alteromonadales</taxon>
        <taxon>Pseudoalteromonadaceae</taxon>
        <taxon>Pseudoalteromonas</taxon>
    </lineage>
</organism>
<sequence length="44" mass="4839">MALKYSFDEQKHFPPSLCDGIDFLSAVFFALLVFAVTGVAKKGE</sequence>
<evidence type="ECO:0000313" key="2">
    <source>
        <dbReference type="EMBL" id="ALS32510.1"/>
    </source>
</evidence>
<feature type="transmembrane region" description="Helical" evidence="1">
    <location>
        <begin position="20"/>
        <end position="40"/>
    </location>
</feature>
<name>A0A0U2X5E8_9GAMM</name>
<gene>
    <name evidence="2" type="ORF">PTRA_a1270</name>
</gene>
<proteinExistence type="predicted"/>
<dbReference type="EMBL" id="CP011034">
    <property type="protein sequence ID" value="ALS32510.1"/>
    <property type="molecule type" value="Genomic_DNA"/>
</dbReference>
<reference evidence="2 3" key="1">
    <citation type="submission" date="2015-03" db="EMBL/GenBank/DDBJ databases">
        <authorList>
            <person name="Murphy D."/>
        </authorList>
    </citation>
    <scope>NUCLEOTIDE SEQUENCE [LARGE SCALE GENOMIC DNA]</scope>
    <source>
        <strain evidence="2 3">KMM 520</strain>
    </source>
</reference>
<dbReference type="KEGG" id="ptn:PTRA_a1270"/>
<evidence type="ECO:0000256" key="1">
    <source>
        <dbReference type="SAM" id="Phobius"/>
    </source>
</evidence>
<keyword evidence="1" id="KW-0812">Transmembrane</keyword>
<keyword evidence="1" id="KW-0472">Membrane</keyword>
<keyword evidence="1" id="KW-1133">Transmembrane helix</keyword>
<dbReference type="PATRIC" id="fig|1315283.4.peg.1104"/>
<accession>A0A0U2X5E8</accession>
<protein>
    <submittedName>
        <fullName evidence="2">Uncharacterized protein</fullName>
    </submittedName>
</protein>
<dbReference type="RefSeq" id="WP_257720827.1">
    <property type="nucleotide sequence ID" value="NZ_CP011034.1"/>
</dbReference>
<dbReference type="Proteomes" id="UP000065261">
    <property type="component" value="Chromosome I"/>
</dbReference>
<evidence type="ECO:0000313" key="3">
    <source>
        <dbReference type="Proteomes" id="UP000065261"/>
    </source>
</evidence>
<dbReference type="AlphaFoldDB" id="A0A0U2X5E8"/>